<sequence>MVVEIDVPSNFCPECHGLLIELHAKGEIVCNKCGLVIKERDIDISRSGVRVFNYHEKARKWHNCNPISILVPDISLTTVLERNKIYNQDLRRAVRWDIYISWKSKNLLIAITELKRIASNLDLPERVQKAVVKLYKKALKKGLMRGRSIEGILTACLYLVCKKERIPITLQEMSIESSVNPRDLNKYYRVLIRELNVKPPNINPVLLIPKYISRLNLDIGIEKRAIRLIKDFIKGKFFSGKDPKGLCAGALYLISKLENRQITQKEISRVTGVTEVTLRSRYKELLKFLNKDPINPSQGINNRLNTFRSG</sequence>
<accession>A0A0F9TMF8</accession>
<evidence type="ECO:0000259" key="5">
    <source>
        <dbReference type="PROSITE" id="PS51134"/>
    </source>
</evidence>
<keyword evidence="2" id="KW-0677">Repeat</keyword>
<evidence type="ECO:0000256" key="2">
    <source>
        <dbReference type="ARBA" id="ARBA00022737"/>
    </source>
</evidence>
<dbReference type="PANTHER" id="PTHR11618:SF13">
    <property type="entry name" value="TRANSCRIPTION INITIATION FACTOR IIB"/>
    <property type="match status" value="1"/>
</dbReference>
<protein>
    <recommendedName>
        <fullName evidence="5">TFIIB-type domain-containing protein</fullName>
    </recommendedName>
</protein>
<dbReference type="InterPro" id="IPR013763">
    <property type="entry name" value="Cyclin-like_dom"/>
</dbReference>
<dbReference type="Pfam" id="PF08271">
    <property type="entry name" value="Zn_Ribbon_TF"/>
    <property type="match status" value="1"/>
</dbReference>
<dbReference type="InterPro" id="IPR013137">
    <property type="entry name" value="Znf_TFIIB"/>
</dbReference>
<proteinExistence type="inferred from homology"/>
<dbReference type="EMBL" id="LAZR01001124">
    <property type="protein sequence ID" value="KKN50256.1"/>
    <property type="molecule type" value="Genomic_DNA"/>
</dbReference>
<keyword evidence="4" id="KW-0804">Transcription</keyword>
<dbReference type="PANTHER" id="PTHR11618">
    <property type="entry name" value="TRANSCRIPTION INITIATION FACTOR IIB-RELATED"/>
    <property type="match status" value="1"/>
</dbReference>
<evidence type="ECO:0000256" key="3">
    <source>
        <dbReference type="ARBA" id="ARBA00023015"/>
    </source>
</evidence>
<dbReference type="InterPro" id="IPR036915">
    <property type="entry name" value="Cyclin-like_sf"/>
</dbReference>
<dbReference type="InterPro" id="IPR000812">
    <property type="entry name" value="TFIIB"/>
</dbReference>
<evidence type="ECO:0000256" key="4">
    <source>
        <dbReference type="ARBA" id="ARBA00023163"/>
    </source>
</evidence>
<dbReference type="Pfam" id="PF00382">
    <property type="entry name" value="TFIIB"/>
    <property type="match status" value="2"/>
</dbReference>
<dbReference type="GO" id="GO:0017025">
    <property type="term" value="F:TBP-class protein binding"/>
    <property type="evidence" value="ECO:0007669"/>
    <property type="project" value="InterPro"/>
</dbReference>
<dbReference type="PROSITE" id="PS51134">
    <property type="entry name" value="ZF_TFIIB"/>
    <property type="match status" value="1"/>
</dbReference>
<dbReference type="PRINTS" id="PR00685">
    <property type="entry name" value="TIFACTORIIB"/>
</dbReference>
<dbReference type="InterPro" id="IPR013150">
    <property type="entry name" value="TFIIB_cyclin"/>
</dbReference>
<organism evidence="6">
    <name type="scientific">marine sediment metagenome</name>
    <dbReference type="NCBI Taxonomy" id="412755"/>
    <lineage>
        <taxon>unclassified sequences</taxon>
        <taxon>metagenomes</taxon>
        <taxon>ecological metagenomes</taxon>
    </lineage>
</organism>
<dbReference type="SUPFAM" id="SSF57783">
    <property type="entry name" value="Zinc beta-ribbon"/>
    <property type="match status" value="1"/>
</dbReference>
<gene>
    <name evidence="6" type="ORF">LCGC14_0634480</name>
</gene>
<dbReference type="SUPFAM" id="SSF47954">
    <property type="entry name" value="Cyclin-like"/>
    <property type="match status" value="2"/>
</dbReference>
<comment type="similarity">
    <text evidence="1">Belongs to the TFIIB family.</text>
</comment>
<evidence type="ECO:0000313" key="6">
    <source>
        <dbReference type="EMBL" id="KKN50256.1"/>
    </source>
</evidence>
<evidence type="ECO:0000256" key="1">
    <source>
        <dbReference type="ARBA" id="ARBA00010857"/>
    </source>
</evidence>
<dbReference type="Gene3D" id="1.10.472.170">
    <property type="match status" value="1"/>
</dbReference>
<keyword evidence="3" id="KW-0805">Transcription regulation</keyword>
<dbReference type="GO" id="GO:0097550">
    <property type="term" value="C:transcription preinitiation complex"/>
    <property type="evidence" value="ECO:0007669"/>
    <property type="project" value="TreeGrafter"/>
</dbReference>
<dbReference type="AlphaFoldDB" id="A0A0F9TMF8"/>
<dbReference type="SMART" id="SM00385">
    <property type="entry name" value="CYCLIN"/>
    <property type="match status" value="2"/>
</dbReference>
<feature type="domain" description="TFIIB-type" evidence="5">
    <location>
        <begin position="8"/>
        <end position="38"/>
    </location>
</feature>
<dbReference type="Gene3D" id="1.10.472.10">
    <property type="entry name" value="Cyclin-like"/>
    <property type="match status" value="1"/>
</dbReference>
<reference evidence="6" key="1">
    <citation type="journal article" date="2015" name="Nature">
        <title>Complex archaea that bridge the gap between prokaryotes and eukaryotes.</title>
        <authorList>
            <person name="Spang A."/>
            <person name="Saw J.H."/>
            <person name="Jorgensen S.L."/>
            <person name="Zaremba-Niedzwiedzka K."/>
            <person name="Martijn J."/>
            <person name="Lind A.E."/>
            <person name="van Eijk R."/>
            <person name="Schleper C."/>
            <person name="Guy L."/>
            <person name="Ettema T.J."/>
        </authorList>
    </citation>
    <scope>NUCLEOTIDE SEQUENCE</scope>
</reference>
<name>A0A0F9TMF8_9ZZZZ</name>
<comment type="caution">
    <text evidence="6">The sequence shown here is derived from an EMBL/GenBank/DDBJ whole genome shotgun (WGS) entry which is preliminary data.</text>
</comment>
<dbReference type="GO" id="GO:0070897">
    <property type="term" value="P:transcription preinitiation complex assembly"/>
    <property type="evidence" value="ECO:0007669"/>
    <property type="project" value="InterPro"/>
</dbReference>